<proteinExistence type="inferred from homology"/>
<evidence type="ECO:0000256" key="9">
    <source>
        <dbReference type="ARBA" id="ARBA00029962"/>
    </source>
</evidence>
<keyword evidence="5 12" id="KW-0545">Nucleotide biosynthesis</keyword>
<gene>
    <name evidence="12 14" type="primary">tmk</name>
    <name evidence="14" type="ORF">dnl_32170</name>
</gene>
<dbReference type="SUPFAM" id="SSF52540">
    <property type="entry name" value="P-loop containing nucleoside triphosphate hydrolases"/>
    <property type="match status" value="1"/>
</dbReference>
<keyword evidence="4 12" id="KW-0808">Transferase</keyword>
<organism evidence="14 15">
    <name type="scientific">Desulfonema limicola</name>
    <dbReference type="NCBI Taxonomy" id="45656"/>
    <lineage>
        <taxon>Bacteria</taxon>
        <taxon>Pseudomonadati</taxon>
        <taxon>Thermodesulfobacteriota</taxon>
        <taxon>Desulfobacteria</taxon>
        <taxon>Desulfobacterales</taxon>
        <taxon>Desulfococcaceae</taxon>
        <taxon>Desulfonema</taxon>
    </lineage>
</organism>
<dbReference type="NCBIfam" id="TIGR00041">
    <property type="entry name" value="DTMP_kinase"/>
    <property type="match status" value="1"/>
</dbReference>
<dbReference type="GO" id="GO:0006235">
    <property type="term" value="P:dTTP biosynthetic process"/>
    <property type="evidence" value="ECO:0007669"/>
    <property type="project" value="UniProtKB-UniRule"/>
</dbReference>
<dbReference type="GO" id="GO:0004798">
    <property type="term" value="F:dTMP kinase activity"/>
    <property type="evidence" value="ECO:0007669"/>
    <property type="project" value="UniProtKB-UniRule"/>
</dbReference>
<evidence type="ECO:0000256" key="7">
    <source>
        <dbReference type="ARBA" id="ARBA00022777"/>
    </source>
</evidence>
<evidence type="ECO:0000259" key="13">
    <source>
        <dbReference type="Pfam" id="PF02223"/>
    </source>
</evidence>
<dbReference type="InterPro" id="IPR039430">
    <property type="entry name" value="Thymidylate_kin-like_dom"/>
</dbReference>
<dbReference type="KEGG" id="dli:dnl_32170"/>
<dbReference type="AlphaFoldDB" id="A0A975B908"/>
<feature type="binding site" evidence="12">
    <location>
        <begin position="7"/>
        <end position="14"/>
    </location>
    <ligand>
        <name>ATP</name>
        <dbReference type="ChEBI" id="CHEBI:30616"/>
    </ligand>
</feature>
<dbReference type="InterPro" id="IPR018094">
    <property type="entry name" value="Thymidylate_kinase"/>
</dbReference>
<protein>
    <recommendedName>
        <fullName evidence="3 12">Thymidylate kinase</fullName>
        <ecNumber evidence="2 12">2.7.4.9</ecNumber>
    </recommendedName>
    <alternativeName>
        <fullName evidence="9 12">dTMP kinase</fullName>
    </alternativeName>
</protein>
<dbReference type="RefSeq" id="WP_207692459.1">
    <property type="nucleotide sequence ID" value="NZ_CP061799.1"/>
</dbReference>
<feature type="domain" description="Thymidylate kinase-like" evidence="13">
    <location>
        <begin position="5"/>
        <end position="201"/>
    </location>
</feature>
<dbReference type="GO" id="GO:0005829">
    <property type="term" value="C:cytosol"/>
    <property type="evidence" value="ECO:0007669"/>
    <property type="project" value="TreeGrafter"/>
</dbReference>
<keyword evidence="15" id="KW-1185">Reference proteome</keyword>
<dbReference type="InterPro" id="IPR027417">
    <property type="entry name" value="P-loop_NTPase"/>
</dbReference>
<comment type="function">
    <text evidence="11 12">Phosphorylation of dTMP to form dTDP in both de novo and salvage pathways of dTTP synthesis.</text>
</comment>
<evidence type="ECO:0000313" key="15">
    <source>
        <dbReference type="Proteomes" id="UP000663720"/>
    </source>
</evidence>
<evidence type="ECO:0000256" key="6">
    <source>
        <dbReference type="ARBA" id="ARBA00022741"/>
    </source>
</evidence>
<dbReference type="PANTHER" id="PTHR10344:SF4">
    <property type="entry name" value="UMP-CMP KINASE 2, MITOCHONDRIAL"/>
    <property type="match status" value="1"/>
</dbReference>
<evidence type="ECO:0000256" key="4">
    <source>
        <dbReference type="ARBA" id="ARBA00022679"/>
    </source>
</evidence>
<dbReference type="PANTHER" id="PTHR10344">
    <property type="entry name" value="THYMIDYLATE KINASE"/>
    <property type="match status" value="1"/>
</dbReference>
<evidence type="ECO:0000256" key="8">
    <source>
        <dbReference type="ARBA" id="ARBA00022840"/>
    </source>
</evidence>
<dbReference type="Proteomes" id="UP000663720">
    <property type="component" value="Chromosome"/>
</dbReference>
<evidence type="ECO:0000256" key="5">
    <source>
        <dbReference type="ARBA" id="ARBA00022727"/>
    </source>
</evidence>
<evidence type="ECO:0000256" key="12">
    <source>
        <dbReference type="HAMAP-Rule" id="MF_00165"/>
    </source>
</evidence>
<sequence>MFITFEGIEGSGKTTQIQTTASWLKQKGLTCITTREPGSTDIGSKIRAILLDPLNKNLDHMAEMLLYMADRAHHIGAVVKPALTKGKTILCDRYFDATLAYQGYARGIDIDLLKKLHLLTLNDFKPDLTLLLDLSPETGLARAWEQIDLGARTTAESRFENEKLNFHQKVRAGYLELAKQEPERFRIIDASQNEDQVQENIRKALSSFFPVIKP</sequence>
<dbReference type="CDD" id="cd01672">
    <property type="entry name" value="TMPK"/>
    <property type="match status" value="1"/>
</dbReference>
<evidence type="ECO:0000256" key="11">
    <source>
        <dbReference type="ARBA" id="ARBA00057735"/>
    </source>
</evidence>
<name>A0A975B908_9BACT</name>
<dbReference type="FunFam" id="3.40.50.300:FF:000225">
    <property type="entry name" value="Thymidylate kinase"/>
    <property type="match status" value="1"/>
</dbReference>
<dbReference type="EC" id="2.7.4.9" evidence="2 12"/>
<evidence type="ECO:0000256" key="10">
    <source>
        <dbReference type="ARBA" id="ARBA00048743"/>
    </source>
</evidence>
<evidence type="ECO:0000256" key="2">
    <source>
        <dbReference type="ARBA" id="ARBA00012980"/>
    </source>
</evidence>
<evidence type="ECO:0000313" key="14">
    <source>
        <dbReference type="EMBL" id="QTA80901.1"/>
    </source>
</evidence>
<keyword evidence="8 12" id="KW-0067">ATP-binding</keyword>
<comment type="catalytic activity">
    <reaction evidence="10 12">
        <text>dTMP + ATP = dTDP + ADP</text>
        <dbReference type="Rhea" id="RHEA:13517"/>
        <dbReference type="ChEBI" id="CHEBI:30616"/>
        <dbReference type="ChEBI" id="CHEBI:58369"/>
        <dbReference type="ChEBI" id="CHEBI:63528"/>
        <dbReference type="ChEBI" id="CHEBI:456216"/>
        <dbReference type="EC" id="2.7.4.9"/>
    </reaction>
</comment>
<keyword evidence="7 12" id="KW-0418">Kinase</keyword>
<dbReference type="HAMAP" id="MF_00165">
    <property type="entry name" value="Thymidylate_kinase"/>
    <property type="match status" value="1"/>
</dbReference>
<dbReference type="GO" id="GO:0005524">
    <property type="term" value="F:ATP binding"/>
    <property type="evidence" value="ECO:0007669"/>
    <property type="project" value="UniProtKB-UniRule"/>
</dbReference>
<reference evidence="14" key="1">
    <citation type="journal article" date="2021" name="Microb. Physiol.">
        <title>Proteogenomic Insights into the Physiology of Marine, Sulfate-Reducing, Filamentous Desulfonema limicola and Desulfonema magnum.</title>
        <authorList>
            <person name="Schnaars V."/>
            <person name="Wohlbrand L."/>
            <person name="Scheve S."/>
            <person name="Hinrichs C."/>
            <person name="Reinhardt R."/>
            <person name="Rabus R."/>
        </authorList>
    </citation>
    <scope>NUCLEOTIDE SEQUENCE</scope>
    <source>
        <strain evidence="14">5ac10</strain>
    </source>
</reference>
<comment type="similarity">
    <text evidence="1 12">Belongs to the thymidylate kinase family.</text>
</comment>
<dbReference type="GO" id="GO:0006227">
    <property type="term" value="P:dUDP biosynthetic process"/>
    <property type="evidence" value="ECO:0007669"/>
    <property type="project" value="TreeGrafter"/>
</dbReference>
<accession>A0A975B908</accession>
<dbReference type="EMBL" id="CP061799">
    <property type="protein sequence ID" value="QTA80901.1"/>
    <property type="molecule type" value="Genomic_DNA"/>
</dbReference>
<dbReference type="Gene3D" id="3.40.50.300">
    <property type="entry name" value="P-loop containing nucleotide triphosphate hydrolases"/>
    <property type="match status" value="1"/>
</dbReference>
<keyword evidence="6 12" id="KW-0547">Nucleotide-binding</keyword>
<dbReference type="Pfam" id="PF02223">
    <property type="entry name" value="Thymidylate_kin"/>
    <property type="match status" value="1"/>
</dbReference>
<dbReference type="GO" id="GO:0006233">
    <property type="term" value="P:dTDP biosynthetic process"/>
    <property type="evidence" value="ECO:0007669"/>
    <property type="project" value="InterPro"/>
</dbReference>
<evidence type="ECO:0000256" key="1">
    <source>
        <dbReference type="ARBA" id="ARBA00009776"/>
    </source>
</evidence>
<evidence type="ECO:0000256" key="3">
    <source>
        <dbReference type="ARBA" id="ARBA00017144"/>
    </source>
</evidence>